<dbReference type="PANTHER" id="PTHR36693:SF1">
    <property type="entry name" value="GH02722P"/>
    <property type="match status" value="1"/>
</dbReference>
<sequence>MVLKMCMERRELENTLSWLSTFGGAFSALGDSIERCALVAGKISLRQLGIAIRLGDPFTVIRCKLYCALSFIQLGRFKEAAEIVKTQYKLANSGPVVDEKVVAMCHGIWAKLRYDRRQSKLKKRHPD</sequence>
<dbReference type="PANTHER" id="PTHR36693">
    <property type="entry name" value="GH02722P"/>
    <property type="match status" value="1"/>
</dbReference>
<organism evidence="1 2">
    <name type="scientific">Ranatra chinensis</name>
    <dbReference type="NCBI Taxonomy" id="642074"/>
    <lineage>
        <taxon>Eukaryota</taxon>
        <taxon>Metazoa</taxon>
        <taxon>Ecdysozoa</taxon>
        <taxon>Arthropoda</taxon>
        <taxon>Hexapoda</taxon>
        <taxon>Insecta</taxon>
        <taxon>Pterygota</taxon>
        <taxon>Neoptera</taxon>
        <taxon>Paraneoptera</taxon>
        <taxon>Hemiptera</taxon>
        <taxon>Heteroptera</taxon>
        <taxon>Panheteroptera</taxon>
        <taxon>Nepomorpha</taxon>
        <taxon>Nepidae</taxon>
        <taxon>Ranatrinae</taxon>
        <taxon>Ranatra</taxon>
    </lineage>
</organism>
<gene>
    <name evidence="1" type="ORF">AAG570_004674</name>
</gene>
<dbReference type="AlphaFoldDB" id="A0ABD0YE63"/>
<evidence type="ECO:0000313" key="1">
    <source>
        <dbReference type="EMBL" id="KAL1117348.1"/>
    </source>
</evidence>
<dbReference type="Proteomes" id="UP001558652">
    <property type="component" value="Unassembled WGS sequence"/>
</dbReference>
<evidence type="ECO:0000313" key="2">
    <source>
        <dbReference type="Proteomes" id="UP001558652"/>
    </source>
</evidence>
<dbReference type="EMBL" id="JBFDAA010000016">
    <property type="protein sequence ID" value="KAL1117348.1"/>
    <property type="molecule type" value="Genomic_DNA"/>
</dbReference>
<name>A0ABD0YE63_9HEMI</name>
<keyword evidence="2" id="KW-1185">Reference proteome</keyword>
<dbReference type="InterPro" id="IPR032072">
    <property type="entry name" value="DUF4807"/>
</dbReference>
<protein>
    <submittedName>
        <fullName evidence="1">Uncharacterized protein</fullName>
    </submittedName>
</protein>
<dbReference type="Pfam" id="PF16065">
    <property type="entry name" value="DUF4807"/>
    <property type="match status" value="1"/>
</dbReference>
<proteinExistence type="predicted"/>
<comment type="caution">
    <text evidence="1">The sequence shown here is derived from an EMBL/GenBank/DDBJ whole genome shotgun (WGS) entry which is preliminary data.</text>
</comment>
<accession>A0ABD0YE63</accession>
<reference evidence="1 2" key="1">
    <citation type="submission" date="2024-07" db="EMBL/GenBank/DDBJ databases">
        <title>Chromosome-level genome assembly of the water stick insect Ranatra chinensis (Heteroptera: Nepidae).</title>
        <authorList>
            <person name="Liu X."/>
        </authorList>
    </citation>
    <scope>NUCLEOTIDE SEQUENCE [LARGE SCALE GENOMIC DNA]</scope>
    <source>
        <strain evidence="1">Cailab_2021Rc</strain>
        <tissue evidence="1">Muscle</tissue>
    </source>
</reference>